<dbReference type="Gene3D" id="3.40.50.300">
    <property type="entry name" value="P-loop containing nucleotide triphosphate hydrolases"/>
    <property type="match status" value="1"/>
</dbReference>
<dbReference type="SMART" id="SM00382">
    <property type="entry name" value="AAA"/>
    <property type="match status" value="1"/>
</dbReference>
<dbReference type="EMBL" id="JAPDOG010000013">
    <property type="protein sequence ID" value="MCW3782856.1"/>
    <property type="molecule type" value="Genomic_DNA"/>
</dbReference>
<dbReference type="PANTHER" id="PTHR43718">
    <property type="entry name" value="LON PROTEASE"/>
    <property type="match status" value="1"/>
</dbReference>
<dbReference type="InterPro" id="IPR027417">
    <property type="entry name" value="P-loop_NTPase"/>
</dbReference>
<name>A0ABT3J586_9RHOB</name>
<dbReference type="InterPro" id="IPR003593">
    <property type="entry name" value="AAA+_ATPase"/>
</dbReference>
<dbReference type="SUPFAM" id="SSF52540">
    <property type="entry name" value="P-loop containing nucleoside triphosphate hydrolases"/>
    <property type="match status" value="1"/>
</dbReference>
<feature type="compositionally biased region" description="Acidic residues" evidence="1">
    <location>
        <begin position="40"/>
        <end position="50"/>
    </location>
</feature>
<reference evidence="3 4" key="1">
    <citation type="submission" date="2022-10" db="EMBL/GenBank/DDBJ databases">
        <title>Defluviimonas sp. CAU 1641 isolated from mud.</title>
        <authorList>
            <person name="Kim W."/>
        </authorList>
    </citation>
    <scope>NUCLEOTIDE SEQUENCE [LARGE SCALE GENOMIC DNA]</scope>
    <source>
        <strain evidence="3 4">CAU 1641</strain>
    </source>
</reference>
<comment type="caution">
    <text evidence="3">The sequence shown here is derived from an EMBL/GenBank/DDBJ whole genome shotgun (WGS) entry which is preliminary data.</text>
</comment>
<evidence type="ECO:0000313" key="4">
    <source>
        <dbReference type="Proteomes" id="UP001207582"/>
    </source>
</evidence>
<organism evidence="3 4">
    <name type="scientific">Defluviimonas salinarum</name>
    <dbReference type="NCBI Taxonomy" id="2992147"/>
    <lineage>
        <taxon>Bacteria</taxon>
        <taxon>Pseudomonadati</taxon>
        <taxon>Pseudomonadota</taxon>
        <taxon>Alphaproteobacteria</taxon>
        <taxon>Rhodobacterales</taxon>
        <taxon>Paracoccaceae</taxon>
        <taxon>Albidovulum</taxon>
    </lineage>
</organism>
<dbReference type="InterPro" id="IPR027065">
    <property type="entry name" value="Lon_Prtase"/>
</dbReference>
<feature type="domain" description="AAA+ ATPase" evidence="2">
    <location>
        <begin position="154"/>
        <end position="305"/>
    </location>
</feature>
<evidence type="ECO:0000313" key="3">
    <source>
        <dbReference type="EMBL" id="MCW3782856.1"/>
    </source>
</evidence>
<dbReference type="Pfam" id="PF00004">
    <property type="entry name" value="AAA"/>
    <property type="match status" value="1"/>
</dbReference>
<proteinExistence type="predicted"/>
<keyword evidence="4" id="KW-1185">Reference proteome</keyword>
<gene>
    <name evidence="3" type="ORF">OM960_14805</name>
</gene>
<evidence type="ECO:0000259" key="2">
    <source>
        <dbReference type="SMART" id="SM00382"/>
    </source>
</evidence>
<sequence>MPRIAFIAARFPDKTESKDDIEIRLSRHLRALRKRKAEDQADDAISDTPEEDRSYGWRQPTDLGDDDRRRIRRRATALVARREAASGLGHLRKEEREQLSVLRDGVRLVTIPSEQRADELAAALHAEMPWMAPATEAVWHAMRASVRSGAPGFRLRPLLLDGPPGIGKSTWAQRLASLIGTATTQIDAAAEAAGFAVAGCQRGWSSAGPGRPLELILRQLVGNPIIVVDEIEKPGRVTSDKGRAHDLTDALLGLLEPMTARGWTCPYFRVSFDMGWIGWVMTSNDWRRLSAPFLSRCQLVRLGPLTSRDLLGFVEREAERRGIDGDCVEAIAGALSRADTQPDLRSLNRLLDRISELQNRPPIH</sequence>
<dbReference type="Proteomes" id="UP001207582">
    <property type="component" value="Unassembled WGS sequence"/>
</dbReference>
<protein>
    <submittedName>
        <fullName evidence="3">AAA family ATPase</fullName>
    </submittedName>
</protein>
<dbReference type="InterPro" id="IPR003959">
    <property type="entry name" value="ATPase_AAA_core"/>
</dbReference>
<dbReference type="RefSeq" id="WP_264772489.1">
    <property type="nucleotide sequence ID" value="NZ_JAPDOG010000013.1"/>
</dbReference>
<evidence type="ECO:0000256" key="1">
    <source>
        <dbReference type="SAM" id="MobiDB-lite"/>
    </source>
</evidence>
<dbReference type="PANTHER" id="PTHR43718:SF2">
    <property type="entry name" value="LON PROTEASE HOMOLOG, MITOCHONDRIAL"/>
    <property type="match status" value="1"/>
</dbReference>
<feature type="region of interest" description="Disordered" evidence="1">
    <location>
        <begin position="34"/>
        <end position="67"/>
    </location>
</feature>
<accession>A0ABT3J586</accession>